<reference evidence="2" key="1">
    <citation type="submission" date="2014-11" db="EMBL/GenBank/DDBJ databases">
        <authorList>
            <person name="Amaro Gonzalez C."/>
        </authorList>
    </citation>
    <scope>NUCLEOTIDE SEQUENCE</scope>
</reference>
<keyword evidence="1" id="KW-0812">Transmembrane</keyword>
<evidence type="ECO:0000256" key="1">
    <source>
        <dbReference type="SAM" id="Phobius"/>
    </source>
</evidence>
<keyword evidence="1" id="KW-1133">Transmembrane helix</keyword>
<dbReference type="EMBL" id="GBXM01011661">
    <property type="protein sequence ID" value="JAH96916.1"/>
    <property type="molecule type" value="Transcribed_RNA"/>
</dbReference>
<reference evidence="2" key="2">
    <citation type="journal article" date="2015" name="Fish Shellfish Immunol.">
        <title>Early steps in the European eel (Anguilla anguilla)-Vibrio vulnificus interaction in the gills: Role of the RtxA13 toxin.</title>
        <authorList>
            <person name="Callol A."/>
            <person name="Pajuelo D."/>
            <person name="Ebbesson L."/>
            <person name="Teles M."/>
            <person name="MacKenzie S."/>
            <person name="Amaro C."/>
        </authorList>
    </citation>
    <scope>NUCLEOTIDE SEQUENCE</scope>
</reference>
<feature type="transmembrane region" description="Helical" evidence="1">
    <location>
        <begin position="23"/>
        <end position="46"/>
    </location>
</feature>
<evidence type="ECO:0000313" key="2">
    <source>
        <dbReference type="EMBL" id="JAH96916.1"/>
    </source>
</evidence>
<dbReference type="AlphaFoldDB" id="A0A0E9X377"/>
<sequence length="57" mass="6876">MGKDIWPQERFFLFDFFFGRGNVFHNLLVFGFETYAVYTSLMFYMYRGTLVNNVISK</sequence>
<proteinExistence type="predicted"/>
<keyword evidence="1" id="KW-0472">Membrane</keyword>
<protein>
    <submittedName>
        <fullName evidence="2">Uncharacterized protein</fullName>
    </submittedName>
</protein>
<name>A0A0E9X377_ANGAN</name>
<organism evidence="2">
    <name type="scientific">Anguilla anguilla</name>
    <name type="common">European freshwater eel</name>
    <name type="synonym">Muraena anguilla</name>
    <dbReference type="NCBI Taxonomy" id="7936"/>
    <lineage>
        <taxon>Eukaryota</taxon>
        <taxon>Metazoa</taxon>
        <taxon>Chordata</taxon>
        <taxon>Craniata</taxon>
        <taxon>Vertebrata</taxon>
        <taxon>Euteleostomi</taxon>
        <taxon>Actinopterygii</taxon>
        <taxon>Neopterygii</taxon>
        <taxon>Teleostei</taxon>
        <taxon>Anguilliformes</taxon>
        <taxon>Anguillidae</taxon>
        <taxon>Anguilla</taxon>
    </lineage>
</organism>
<accession>A0A0E9X377</accession>